<feature type="transmembrane region" description="Helical" evidence="1">
    <location>
        <begin position="99"/>
        <end position="120"/>
    </location>
</feature>
<feature type="transmembrane region" description="Helical" evidence="1">
    <location>
        <begin position="316"/>
        <end position="337"/>
    </location>
</feature>
<accession>A0ABT0GPE0</accession>
<dbReference type="EMBL" id="JALNMJ010000001">
    <property type="protein sequence ID" value="MCK7611115.1"/>
    <property type="molecule type" value="Genomic_DNA"/>
</dbReference>
<dbReference type="InterPro" id="IPR010266">
    <property type="entry name" value="NnrS"/>
</dbReference>
<organism evidence="2 3">
    <name type="scientific">Roseibium sediminicola</name>
    <dbReference type="NCBI Taxonomy" id="2933272"/>
    <lineage>
        <taxon>Bacteria</taxon>
        <taxon>Pseudomonadati</taxon>
        <taxon>Pseudomonadota</taxon>
        <taxon>Alphaproteobacteria</taxon>
        <taxon>Hyphomicrobiales</taxon>
        <taxon>Stappiaceae</taxon>
        <taxon>Roseibium</taxon>
    </lineage>
</organism>
<gene>
    <name evidence="2" type="ORF">M0H32_02985</name>
</gene>
<dbReference type="Pfam" id="PF05940">
    <property type="entry name" value="NnrS"/>
    <property type="match status" value="1"/>
</dbReference>
<sequence length="406" mass="43477">MAASIPSRDQGTPFRVPTVFTAGFRFFFLSAGLFSVLAMTVWTLWLGIQAAGGEAMAVPIAMAPQLWHAHEMVFGYAVAVMAGFFVTAVPSWTGTKETGAAFVTFSGLVWLAGRLAVWFSAVLDPILVAAVDLAFVPVLSSAVIGRLAQKSQTRNMVFLALLTALFSGNLMMHLDWIGWTGGNAEAGARLGIFTSAAMIAVIGGRVVPAFTRNALIRQGMEDDLPRSRAWLDRCGILLSLLTTLACLPFVPETALGALCVAAGIVTLMRLTGWQGPATRKEPILWILHVAFLLLGAGYLLYGLTLLAGIWQETAALHLLAVGAIGSMTLAMMTRASLGHAGRPLTVSRPIVAAYLALIVAALVRAFALPVCGYFETMLLSGSLWILAFGLYSWVYFPILTQPRQRK</sequence>
<feature type="transmembrane region" description="Helical" evidence="1">
    <location>
        <begin position="253"/>
        <end position="271"/>
    </location>
</feature>
<feature type="transmembrane region" description="Helical" evidence="1">
    <location>
        <begin position="229"/>
        <end position="247"/>
    </location>
</feature>
<feature type="transmembrane region" description="Helical" evidence="1">
    <location>
        <begin position="186"/>
        <end position="208"/>
    </location>
</feature>
<keyword evidence="1" id="KW-0472">Membrane</keyword>
<dbReference type="Proteomes" id="UP001431221">
    <property type="component" value="Unassembled WGS sequence"/>
</dbReference>
<feature type="transmembrane region" description="Helical" evidence="1">
    <location>
        <begin position="73"/>
        <end position="92"/>
    </location>
</feature>
<proteinExistence type="predicted"/>
<feature type="transmembrane region" description="Helical" evidence="1">
    <location>
        <begin position="373"/>
        <end position="396"/>
    </location>
</feature>
<feature type="transmembrane region" description="Helical" evidence="1">
    <location>
        <begin position="283"/>
        <end position="310"/>
    </location>
</feature>
<name>A0ABT0GPE0_9HYPH</name>
<feature type="transmembrane region" description="Helical" evidence="1">
    <location>
        <begin position="26"/>
        <end position="48"/>
    </location>
</feature>
<evidence type="ECO:0000256" key="1">
    <source>
        <dbReference type="SAM" id="Phobius"/>
    </source>
</evidence>
<evidence type="ECO:0000313" key="3">
    <source>
        <dbReference type="Proteomes" id="UP001431221"/>
    </source>
</evidence>
<dbReference type="RefSeq" id="WP_248150488.1">
    <property type="nucleotide sequence ID" value="NZ_JALNMJ010000001.1"/>
</dbReference>
<feature type="transmembrane region" description="Helical" evidence="1">
    <location>
        <begin position="126"/>
        <end position="144"/>
    </location>
</feature>
<protein>
    <submittedName>
        <fullName evidence="2">NnrS family protein</fullName>
    </submittedName>
</protein>
<keyword evidence="1" id="KW-1133">Transmembrane helix</keyword>
<reference evidence="2" key="1">
    <citation type="submission" date="2022-04" db="EMBL/GenBank/DDBJ databases">
        <title>Roseibium sp. CAU 1639 isolated from mud.</title>
        <authorList>
            <person name="Kim W."/>
        </authorList>
    </citation>
    <scope>NUCLEOTIDE SEQUENCE</scope>
    <source>
        <strain evidence="2">CAU 1639</strain>
    </source>
</reference>
<comment type="caution">
    <text evidence="2">The sequence shown here is derived from an EMBL/GenBank/DDBJ whole genome shotgun (WGS) entry which is preliminary data.</text>
</comment>
<feature type="transmembrane region" description="Helical" evidence="1">
    <location>
        <begin position="349"/>
        <end position="367"/>
    </location>
</feature>
<keyword evidence="3" id="KW-1185">Reference proteome</keyword>
<feature type="transmembrane region" description="Helical" evidence="1">
    <location>
        <begin position="156"/>
        <end position="174"/>
    </location>
</feature>
<evidence type="ECO:0000313" key="2">
    <source>
        <dbReference type="EMBL" id="MCK7611115.1"/>
    </source>
</evidence>
<keyword evidence="1" id="KW-0812">Transmembrane</keyword>